<dbReference type="GO" id="GO:0005506">
    <property type="term" value="F:iron ion binding"/>
    <property type="evidence" value="ECO:0007669"/>
    <property type="project" value="InterPro"/>
</dbReference>
<gene>
    <name evidence="2" type="ORF">DBV15_01534</name>
</gene>
<evidence type="ECO:0000256" key="1">
    <source>
        <dbReference type="ARBA" id="ARBA00023033"/>
    </source>
</evidence>
<comment type="caution">
    <text evidence="2">The sequence shown here is derived from an EMBL/GenBank/DDBJ whole genome shotgun (WGS) entry which is preliminary data.</text>
</comment>
<dbReference type="EMBL" id="QBLH01001083">
    <property type="protein sequence ID" value="TGZ53212.1"/>
    <property type="molecule type" value="Genomic_DNA"/>
</dbReference>
<keyword evidence="3" id="KW-1185">Reference proteome</keyword>
<dbReference type="InterPro" id="IPR036396">
    <property type="entry name" value="Cyt_P450_sf"/>
</dbReference>
<dbReference type="SUPFAM" id="SSF48264">
    <property type="entry name" value="Cytochrome P450"/>
    <property type="match status" value="1"/>
</dbReference>
<keyword evidence="1" id="KW-0560">Oxidoreductase</keyword>
<dbReference type="STRING" id="300112.A0A4S2KT55"/>
<dbReference type="AlphaFoldDB" id="A0A4S2KT55"/>
<dbReference type="GO" id="GO:0020037">
    <property type="term" value="F:heme binding"/>
    <property type="evidence" value="ECO:0007669"/>
    <property type="project" value="InterPro"/>
</dbReference>
<sequence length="108" mass="12393">SLFIITLRRTSTFGNHAASAVHNLYHYLEISKNVIFSKISADNYLTKIYNEYEDEPLIGIFARTTPVLILRDPDLIKNVLIKDFSVFAHRGLSTFEKVEPSYRNISSL</sequence>
<evidence type="ECO:0000313" key="2">
    <source>
        <dbReference type="EMBL" id="TGZ53212.1"/>
    </source>
</evidence>
<organism evidence="2 3">
    <name type="scientific">Temnothorax longispinosus</name>
    <dbReference type="NCBI Taxonomy" id="300112"/>
    <lineage>
        <taxon>Eukaryota</taxon>
        <taxon>Metazoa</taxon>
        <taxon>Ecdysozoa</taxon>
        <taxon>Arthropoda</taxon>
        <taxon>Hexapoda</taxon>
        <taxon>Insecta</taxon>
        <taxon>Pterygota</taxon>
        <taxon>Neoptera</taxon>
        <taxon>Endopterygota</taxon>
        <taxon>Hymenoptera</taxon>
        <taxon>Apocrita</taxon>
        <taxon>Aculeata</taxon>
        <taxon>Formicoidea</taxon>
        <taxon>Formicidae</taxon>
        <taxon>Myrmicinae</taxon>
        <taxon>Temnothorax</taxon>
    </lineage>
</organism>
<keyword evidence="1" id="KW-0503">Monooxygenase</keyword>
<feature type="non-terminal residue" evidence="2">
    <location>
        <position position="1"/>
    </location>
</feature>
<name>A0A4S2KT55_9HYME</name>
<dbReference type="Proteomes" id="UP000310200">
    <property type="component" value="Unassembled WGS sequence"/>
</dbReference>
<dbReference type="GO" id="GO:0004497">
    <property type="term" value="F:monooxygenase activity"/>
    <property type="evidence" value="ECO:0007669"/>
    <property type="project" value="UniProtKB-KW"/>
</dbReference>
<accession>A0A4S2KT55</accession>
<reference evidence="2 3" key="1">
    <citation type="journal article" date="2019" name="Philos. Trans. R. Soc. Lond., B, Biol. Sci.">
        <title>Ant behaviour and brain gene expression of defending hosts depend on the ecological success of the intruding social parasite.</title>
        <authorList>
            <person name="Kaur R."/>
            <person name="Stoldt M."/>
            <person name="Jongepier E."/>
            <person name="Feldmeyer B."/>
            <person name="Menzel F."/>
            <person name="Bornberg-Bauer E."/>
            <person name="Foitzik S."/>
        </authorList>
    </citation>
    <scope>NUCLEOTIDE SEQUENCE [LARGE SCALE GENOMIC DNA]</scope>
    <source>
        <tissue evidence="2">Whole body</tissue>
    </source>
</reference>
<proteinExistence type="predicted"/>
<dbReference type="GO" id="GO:0016705">
    <property type="term" value="F:oxidoreductase activity, acting on paired donors, with incorporation or reduction of molecular oxygen"/>
    <property type="evidence" value="ECO:0007669"/>
    <property type="project" value="InterPro"/>
</dbReference>
<protein>
    <submittedName>
        <fullName evidence="2">Putative cytochrome P450 6a14</fullName>
    </submittedName>
</protein>
<evidence type="ECO:0000313" key="3">
    <source>
        <dbReference type="Proteomes" id="UP000310200"/>
    </source>
</evidence>